<dbReference type="InterPro" id="IPR029058">
    <property type="entry name" value="AB_hydrolase_fold"/>
</dbReference>
<reference evidence="3 4" key="1">
    <citation type="journal article" date="2019" name="Nat. Ecol. Evol.">
        <title>Megaphylogeny resolves global patterns of mushroom evolution.</title>
        <authorList>
            <person name="Varga T."/>
            <person name="Krizsan K."/>
            <person name="Foldi C."/>
            <person name="Dima B."/>
            <person name="Sanchez-Garcia M."/>
            <person name="Sanchez-Ramirez S."/>
            <person name="Szollosi G.J."/>
            <person name="Szarkandi J.G."/>
            <person name="Papp V."/>
            <person name="Albert L."/>
            <person name="Andreopoulos W."/>
            <person name="Angelini C."/>
            <person name="Antonin V."/>
            <person name="Barry K.W."/>
            <person name="Bougher N.L."/>
            <person name="Buchanan P."/>
            <person name="Buyck B."/>
            <person name="Bense V."/>
            <person name="Catcheside P."/>
            <person name="Chovatia M."/>
            <person name="Cooper J."/>
            <person name="Damon W."/>
            <person name="Desjardin D."/>
            <person name="Finy P."/>
            <person name="Geml J."/>
            <person name="Haridas S."/>
            <person name="Hughes K."/>
            <person name="Justo A."/>
            <person name="Karasinski D."/>
            <person name="Kautmanova I."/>
            <person name="Kiss B."/>
            <person name="Kocsube S."/>
            <person name="Kotiranta H."/>
            <person name="LaButti K.M."/>
            <person name="Lechner B.E."/>
            <person name="Liimatainen K."/>
            <person name="Lipzen A."/>
            <person name="Lukacs Z."/>
            <person name="Mihaltcheva S."/>
            <person name="Morgado L.N."/>
            <person name="Niskanen T."/>
            <person name="Noordeloos M.E."/>
            <person name="Ohm R.A."/>
            <person name="Ortiz-Santana B."/>
            <person name="Ovrebo C."/>
            <person name="Racz N."/>
            <person name="Riley R."/>
            <person name="Savchenko A."/>
            <person name="Shiryaev A."/>
            <person name="Soop K."/>
            <person name="Spirin V."/>
            <person name="Szebenyi C."/>
            <person name="Tomsovsky M."/>
            <person name="Tulloss R.E."/>
            <person name="Uehling J."/>
            <person name="Grigoriev I.V."/>
            <person name="Vagvolgyi C."/>
            <person name="Papp T."/>
            <person name="Martin F.M."/>
            <person name="Miettinen O."/>
            <person name="Hibbett D.S."/>
            <person name="Nagy L.G."/>
        </authorList>
    </citation>
    <scope>NUCLEOTIDE SEQUENCE [LARGE SCALE GENOMIC DNA]</scope>
    <source>
        <strain evidence="3 4">HHB13444</strain>
    </source>
</reference>
<dbReference type="AlphaFoldDB" id="A0A5C3P890"/>
<organism evidence="3 4">
    <name type="scientific">Polyporus arcularius HHB13444</name>
    <dbReference type="NCBI Taxonomy" id="1314778"/>
    <lineage>
        <taxon>Eukaryota</taxon>
        <taxon>Fungi</taxon>
        <taxon>Dikarya</taxon>
        <taxon>Basidiomycota</taxon>
        <taxon>Agaricomycotina</taxon>
        <taxon>Agaricomycetes</taxon>
        <taxon>Polyporales</taxon>
        <taxon>Polyporaceae</taxon>
        <taxon>Polyporus</taxon>
    </lineage>
</organism>
<dbReference type="Gene3D" id="3.40.50.1820">
    <property type="entry name" value="alpha/beta hydrolase"/>
    <property type="match status" value="1"/>
</dbReference>
<dbReference type="SUPFAM" id="SSF53474">
    <property type="entry name" value="alpha/beta-Hydrolases"/>
    <property type="match status" value="1"/>
</dbReference>
<evidence type="ECO:0000313" key="3">
    <source>
        <dbReference type="EMBL" id="TFK85701.1"/>
    </source>
</evidence>
<evidence type="ECO:0000313" key="4">
    <source>
        <dbReference type="Proteomes" id="UP000308197"/>
    </source>
</evidence>
<gene>
    <name evidence="3" type="ORF">K466DRAFT_525416</name>
</gene>
<dbReference type="InParanoid" id="A0A5C3P890"/>
<dbReference type="Pfam" id="PF12697">
    <property type="entry name" value="Abhydrolase_6"/>
    <property type="match status" value="1"/>
</dbReference>
<protein>
    <recommendedName>
        <fullName evidence="2">AB hydrolase-1 domain-containing protein</fullName>
    </recommendedName>
</protein>
<evidence type="ECO:0000259" key="2">
    <source>
        <dbReference type="Pfam" id="PF12697"/>
    </source>
</evidence>
<feature type="domain" description="AB hydrolase-1" evidence="2">
    <location>
        <begin position="27"/>
        <end position="355"/>
    </location>
</feature>
<sequence length="368" mass="40356">MISSGAPALCACLDSGAPPGSTDYTTLVVIHGLIWHGGNFKKLLPLAAGHNARVIALNRRDYPGSEPYSDDERAILARLATASPDSPSAKAEAWEFMRERAREVHDYLVDLVERERIPPAQGDGVDAEGGIVLAGWSLGAIWALAFLAHAPYLPSPAVDLCKYVRRIISHDCAFGFLLYAPPPQTYHPLWDSSVPPEERVKRFHDWAAAYFPHGDPIEADTLVLRDTPDGPSSLKNMTSQEQEESTHESPGQIPDGSDTLTAKMCAAHGLYKELKDAGFHLTAAAGVGRARDPWRGVELRVVWCDQSLWGVVWVAKGMATELEEAKRTGVNTRRVSLVRLRGGNHFAHWDLPEEMLRSFLGLPNEGEV</sequence>
<evidence type="ECO:0000256" key="1">
    <source>
        <dbReference type="SAM" id="MobiDB-lite"/>
    </source>
</evidence>
<dbReference type="Proteomes" id="UP000308197">
    <property type="component" value="Unassembled WGS sequence"/>
</dbReference>
<proteinExistence type="predicted"/>
<feature type="region of interest" description="Disordered" evidence="1">
    <location>
        <begin position="222"/>
        <end position="258"/>
    </location>
</feature>
<keyword evidence="4" id="KW-1185">Reference proteome</keyword>
<dbReference type="InterPro" id="IPR000073">
    <property type="entry name" value="AB_hydrolase_1"/>
</dbReference>
<accession>A0A5C3P890</accession>
<name>A0A5C3P890_9APHY</name>
<dbReference type="EMBL" id="ML211238">
    <property type="protein sequence ID" value="TFK85701.1"/>
    <property type="molecule type" value="Genomic_DNA"/>
</dbReference>